<keyword evidence="5 7" id="KW-0411">Iron-sulfur</keyword>
<dbReference type="PANTHER" id="PTHR11670">
    <property type="entry name" value="ACONITASE/IRON-RESPONSIVE ELEMENT FAMILY MEMBER"/>
    <property type="match status" value="1"/>
</dbReference>
<evidence type="ECO:0000256" key="5">
    <source>
        <dbReference type="ARBA" id="ARBA00023014"/>
    </source>
</evidence>
<dbReference type="SUPFAM" id="SSF53732">
    <property type="entry name" value="Aconitase iron-sulfur domain"/>
    <property type="match status" value="1"/>
</dbReference>
<comment type="function">
    <text evidence="7">Catalyzes the isomerization of citrate to isocitrate via cis-aconitate.</text>
</comment>
<dbReference type="Gene3D" id="6.10.190.10">
    <property type="match status" value="1"/>
</dbReference>
<evidence type="ECO:0000256" key="6">
    <source>
        <dbReference type="ARBA" id="ARBA00023239"/>
    </source>
</evidence>
<evidence type="ECO:0000256" key="4">
    <source>
        <dbReference type="ARBA" id="ARBA00023004"/>
    </source>
</evidence>
<dbReference type="Gene3D" id="3.20.19.10">
    <property type="entry name" value="Aconitase, domain 4"/>
    <property type="match status" value="1"/>
</dbReference>
<dbReference type="FunFam" id="3.20.19.10:FF:000001">
    <property type="entry name" value="Aconitate hydratase"/>
    <property type="match status" value="1"/>
</dbReference>
<dbReference type="Pfam" id="PF00330">
    <property type="entry name" value="Aconitase"/>
    <property type="match status" value="1"/>
</dbReference>
<sequence>MNADRTAVLTVEGRSHRYLPLERILPTAELDSLPYAIRVLLENVARRSPEALAEVVARARAGSGACEVPVHPNRIMLHDTTCLPALADFAAMRDSVAELGGDPERLQPSIPVDLTVDHSVIVEEYGRPDAVERNLLIDFRRNGERYAMVKWAERSVRGFRVVPPGTGIIHQVNMEALARVVWVTDAEDDEGLPGVHPDVLVATDSHTPMINALGVVGWGVGGLEGQAAMLGEPVTIPYPDVVGVRLTGRLRQGVGATDLALTLTELLRATGVVNKFVEFCGDGVTTLGWAERAAVSNMAPEYGATCVHFPYDDETAAYLRLSGREEEHVRLVDAYLTAQGLKRTDDRPVPRYDRLLDLDLGTVEPSVAGPELPHQRLPLSGVPASFRQAAGRRTDEPGGFGEPLPDGPVAIAAITSCTNTADPALVVRAGLLAQRAVRRGLGAKPWVKTSLSPGSRVVEEYLRAAGLLPALERTGFHIVGFGCMTCIGNSGPLHPRMEHLAERGTTEPVAVLSGNRNFAGRVNPRVSLSYLASPPMVVAYALAGSILHDFENEPIGTDREGIPVHLKDLWPSDEEVAACVAEFVRPEMFRANAAGIRRGSAAWQEIEAPEGTRFPWEPGSTYIRRPPHLTRLSARPPARPRIERARVLLRLGDDVTTDHISPAGSIPARSAAGEWLTARGVARRDLNQYSTRRSNHEVMLRGAFTNAAVTNLLPGIPPLPGGHAYTADGTEVLPVHRAAPTYREAGHDLVIVAGRNYGAGSSRDWAAKAQALLGVRAVIAVSYERIHRSNLIGMGVLPLEFAEGDDAGSLPFTGDAELSFEGLGDLAVGTNRITLRLRGAEGDRATAELRLRVFSRQELAYLRHGGILPYVVRRALSRG</sequence>
<evidence type="ECO:0000256" key="7">
    <source>
        <dbReference type="RuleBase" id="RU361275"/>
    </source>
</evidence>
<dbReference type="InterPro" id="IPR006249">
    <property type="entry name" value="Aconitase/IRP2"/>
</dbReference>
<evidence type="ECO:0000259" key="9">
    <source>
        <dbReference type="Pfam" id="PF00694"/>
    </source>
</evidence>
<evidence type="ECO:0000256" key="2">
    <source>
        <dbReference type="ARBA" id="ARBA00007185"/>
    </source>
</evidence>
<comment type="catalytic activity">
    <reaction evidence="7">
        <text>citrate = D-threo-isocitrate</text>
        <dbReference type="Rhea" id="RHEA:10336"/>
        <dbReference type="ChEBI" id="CHEBI:15562"/>
        <dbReference type="ChEBI" id="CHEBI:16947"/>
        <dbReference type="EC" id="4.2.1.3"/>
    </reaction>
</comment>
<comment type="cofactor">
    <cofactor evidence="1">
        <name>[4Fe-4S] cluster</name>
        <dbReference type="ChEBI" id="CHEBI:49883"/>
    </cofactor>
</comment>
<dbReference type="GO" id="GO:0046872">
    <property type="term" value="F:metal ion binding"/>
    <property type="evidence" value="ECO:0007669"/>
    <property type="project" value="UniProtKB-KW"/>
</dbReference>
<organism evidence="10 11">
    <name type="scientific">Streptomyces muensis</name>
    <dbReference type="NCBI Taxonomy" id="1077944"/>
    <lineage>
        <taxon>Bacteria</taxon>
        <taxon>Bacillati</taxon>
        <taxon>Actinomycetota</taxon>
        <taxon>Actinomycetes</taxon>
        <taxon>Kitasatosporales</taxon>
        <taxon>Streptomycetaceae</taxon>
        <taxon>Streptomyces</taxon>
    </lineage>
</organism>
<comment type="similarity">
    <text evidence="2 7">Belongs to the aconitase/IPM isomerase family.</text>
</comment>
<evidence type="ECO:0000259" key="8">
    <source>
        <dbReference type="Pfam" id="PF00330"/>
    </source>
</evidence>
<keyword evidence="3" id="KW-0479">Metal-binding</keyword>
<dbReference type="InterPro" id="IPR015931">
    <property type="entry name" value="Acnase/IPM_dHydase_lsu_aba_1/3"/>
</dbReference>
<dbReference type="PROSITE" id="PS00450">
    <property type="entry name" value="ACONITASE_1"/>
    <property type="match status" value="1"/>
</dbReference>
<name>A0A9X1TJL1_STRM4</name>
<gene>
    <name evidence="10" type="primary">acnA</name>
    <name evidence="10" type="ORF">L0P92_03845</name>
</gene>
<dbReference type="NCBIfam" id="NF006757">
    <property type="entry name" value="PRK09277.1"/>
    <property type="match status" value="1"/>
</dbReference>
<dbReference type="PROSITE" id="PS01244">
    <property type="entry name" value="ACONITASE_2"/>
    <property type="match status" value="1"/>
</dbReference>
<feature type="domain" description="Aconitase/3-isopropylmalate dehydratase large subunit alpha/beta/alpha" evidence="8">
    <location>
        <begin position="64"/>
        <end position="544"/>
    </location>
</feature>
<dbReference type="InterPro" id="IPR018136">
    <property type="entry name" value="Aconitase_4Fe-4S_BS"/>
</dbReference>
<dbReference type="Gene3D" id="3.30.499.10">
    <property type="entry name" value="Aconitase, domain 3"/>
    <property type="match status" value="2"/>
</dbReference>
<feature type="domain" description="Aconitase A/isopropylmalate dehydratase small subunit swivel" evidence="9">
    <location>
        <begin position="675"/>
        <end position="803"/>
    </location>
</feature>
<dbReference type="InterPro" id="IPR000573">
    <property type="entry name" value="AconitaseA/IPMdHydase_ssu_swvl"/>
</dbReference>
<dbReference type="NCBIfam" id="NF009520">
    <property type="entry name" value="PRK12881.1"/>
    <property type="match status" value="1"/>
</dbReference>
<keyword evidence="4 7" id="KW-0408">Iron</keyword>
<dbReference type="Proteomes" id="UP001139384">
    <property type="component" value="Unassembled WGS sequence"/>
</dbReference>
<dbReference type="Pfam" id="PF00694">
    <property type="entry name" value="Aconitase_C"/>
    <property type="match status" value="1"/>
</dbReference>
<dbReference type="GO" id="GO:0003994">
    <property type="term" value="F:aconitate hydratase activity"/>
    <property type="evidence" value="ECO:0007669"/>
    <property type="project" value="UniProtKB-EC"/>
</dbReference>
<protein>
    <recommendedName>
        <fullName evidence="7">Aconitate hydratase</fullName>
        <shortName evidence="7">Aconitase</shortName>
        <ecNumber evidence="7">4.2.1.3</ecNumber>
    </recommendedName>
</protein>
<dbReference type="AlphaFoldDB" id="A0A9X1TJL1"/>
<dbReference type="PRINTS" id="PR00415">
    <property type="entry name" value="ACONITASE"/>
</dbReference>
<keyword evidence="11" id="KW-1185">Reference proteome</keyword>
<dbReference type="InterPro" id="IPR015928">
    <property type="entry name" value="Aconitase/3IPM_dehydase_swvl"/>
</dbReference>
<dbReference type="InterPro" id="IPR036008">
    <property type="entry name" value="Aconitase_4Fe-4S_dom"/>
</dbReference>
<accession>A0A9X1TJL1</accession>
<dbReference type="InterPro" id="IPR001030">
    <property type="entry name" value="Acoase/IPM_deHydtase_lsu_aba"/>
</dbReference>
<reference evidence="10" key="1">
    <citation type="submission" date="2022-01" db="EMBL/GenBank/DDBJ databases">
        <title>Draft Genome Sequences of Seven Type Strains of the Genus Streptomyces.</title>
        <authorList>
            <person name="Aziz S."/>
            <person name="Coretto E."/>
            <person name="Chronakova A."/>
            <person name="Sproer C."/>
            <person name="Huber K."/>
            <person name="Nouioui I."/>
            <person name="Gross H."/>
        </authorList>
    </citation>
    <scope>NUCLEOTIDE SEQUENCE</scope>
    <source>
        <strain evidence="10">DSM 103493</strain>
    </source>
</reference>
<dbReference type="SUPFAM" id="SSF52016">
    <property type="entry name" value="LeuD/IlvD-like"/>
    <property type="match status" value="1"/>
</dbReference>
<proteinExistence type="inferred from homology"/>
<evidence type="ECO:0000313" key="11">
    <source>
        <dbReference type="Proteomes" id="UP001139384"/>
    </source>
</evidence>
<evidence type="ECO:0000256" key="3">
    <source>
        <dbReference type="ARBA" id="ARBA00022723"/>
    </source>
</evidence>
<keyword evidence="6 7" id="KW-0456">Lyase</keyword>
<evidence type="ECO:0000313" key="10">
    <source>
        <dbReference type="EMBL" id="MCF1592704.1"/>
    </source>
</evidence>
<keyword evidence="7" id="KW-0004">4Fe-4S</keyword>
<comment type="caution">
    <text evidence="10">The sequence shown here is derived from an EMBL/GenBank/DDBJ whole genome shotgun (WGS) entry which is preliminary data.</text>
</comment>
<dbReference type="EC" id="4.2.1.3" evidence="7"/>
<dbReference type="NCBIfam" id="TIGR01341">
    <property type="entry name" value="aconitase_1"/>
    <property type="match status" value="1"/>
</dbReference>
<dbReference type="GO" id="GO:0051539">
    <property type="term" value="F:4 iron, 4 sulfur cluster binding"/>
    <property type="evidence" value="ECO:0007669"/>
    <property type="project" value="UniProtKB-KW"/>
</dbReference>
<dbReference type="RefSeq" id="WP_234761026.1">
    <property type="nucleotide sequence ID" value="NZ_JAKEIP010000008.1"/>
</dbReference>
<dbReference type="EMBL" id="JAKEIP010000008">
    <property type="protein sequence ID" value="MCF1592704.1"/>
    <property type="molecule type" value="Genomic_DNA"/>
</dbReference>
<evidence type="ECO:0000256" key="1">
    <source>
        <dbReference type="ARBA" id="ARBA00001966"/>
    </source>
</evidence>